<protein>
    <submittedName>
        <fullName evidence="7">Na/Pi symporter</fullName>
    </submittedName>
</protein>
<feature type="transmembrane region" description="Helical" evidence="6">
    <location>
        <begin position="368"/>
        <end position="389"/>
    </location>
</feature>
<evidence type="ECO:0000256" key="3">
    <source>
        <dbReference type="ARBA" id="ARBA00022692"/>
    </source>
</evidence>
<evidence type="ECO:0000313" key="8">
    <source>
        <dbReference type="Proteomes" id="UP000546464"/>
    </source>
</evidence>
<dbReference type="Pfam" id="PF02690">
    <property type="entry name" value="Na_Pi_cotrans"/>
    <property type="match status" value="2"/>
</dbReference>
<evidence type="ECO:0000313" key="7">
    <source>
        <dbReference type="EMBL" id="MBC2595302.1"/>
    </source>
</evidence>
<keyword evidence="8" id="KW-1185">Reference proteome</keyword>
<proteinExistence type="predicted"/>
<evidence type="ECO:0000256" key="6">
    <source>
        <dbReference type="SAM" id="Phobius"/>
    </source>
</evidence>
<dbReference type="NCBIfam" id="NF037997">
    <property type="entry name" value="Na_Pi_symport"/>
    <property type="match status" value="1"/>
</dbReference>
<dbReference type="PANTHER" id="PTHR10010:SF46">
    <property type="entry name" value="SODIUM-DEPENDENT PHOSPHATE TRANSPORT PROTEIN 2B"/>
    <property type="match status" value="1"/>
</dbReference>
<dbReference type="RefSeq" id="WP_185676375.1">
    <property type="nucleotide sequence ID" value="NZ_JACHVB010000035.1"/>
</dbReference>
<keyword evidence="4 6" id="KW-1133">Transmembrane helix</keyword>
<feature type="transmembrane region" description="Helical" evidence="6">
    <location>
        <begin position="294"/>
        <end position="316"/>
    </location>
</feature>
<comment type="subcellular location">
    <subcellularLocation>
        <location evidence="1">Cell membrane</location>
        <topology evidence="1">Multi-pass membrane protein</topology>
    </subcellularLocation>
</comment>
<feature type="transmembrane region" description="Helical" evidence="6">
    <location>
        <begin position="20"/>
        <end position="43"/>
    </location>
</feature>
<keyword evidence="3 6" id="KW-0812">Transmembrane</keyword>
<dbReference type="AlphaFoldDB" id="A0A842HFW7"/>
<dbReference type="GO" id="GO:0005436">
    <property type="term" value="F:sodium:phosphate symporter activity"/>
    <property type="evidence" value="ECO:0007669"/>
    <property type="project" value="InterPro"/>
</dbReference>
<dbReference type="Proteomes" id="UP000546464">
    <property type="component" value="Unassembled WGS sequence"/>
</dbReference>
<accession>A0A842HFW7</accession>
<dbReference type="EMBL" id="JACHVB010000035">
    <property type="protein sequence ID" value="MBC2595302.1"/>
    <property type="molecule type" value="Genomic_DNA"/>
</dbReference>
<comment type="caution">
    <text evidence="7">The sequence shown here is derived from an EMBL/GenBank/DDBJ whole genome shotgun (WGS) entry which is preliminary data.</text>
</comment>
<keyword evidence="2" id="KW-1003">Cell membrane</keyword>
<feature type="transmembrane region" description="Helical" evidence="6">
    <location>
        <begin position="328"/>
        <end position="348"/>
    </location>
</feature>
<name>A0A842HFW7_9BACT</name>
<evidence type="ECO:0000256" key="5">
    <source>
        <dbReference type="ARBA" id="ARBA00023136"/>
    </source>
</evidence>
<sequence>MEVIHPEVPHPITSGGSKFVNWLGVLVLVYLLLIAVGMIGSGFKWVSGGAAGAEKLFAFADNPIMGVMMGLLATALIQSSSTVTSVIVGLVAGGLPVVTAIPMIMGANLGTTLTNTLVSFGHIGSRQEFQRAYAAATIHDFFNILAVFIFLPLELMTGFLEKSSLFLSDLFLNVDNAEIGFNPVKAATKPVVSFMQHEVFGNLSESVGYPKLGGVLMILAGIGLIFVSIIYIGKLLRRLLIGKAREIFLSALGRGPAAGLTSGAVVTVLVQSSSTTTSLAVPLVGTGVINLRQVYPFTLGANIGTTVTALLAATAVTGDNSVSAMEIAFVHFLFNVFGVIVIYGLPFLRKIPIICAEHLAAKAAANKLWAVGYILVVFFMIPGLAYMIYAVE</sequence>
<dbReference type="GO" id="GO:0044341">
    <property type="term" value="P:sodium-dependent phosphate transport"/>
    <property type="evidence" value="ECO:0007669"/>
    <property type="project" value="InterPro"/>
</dbReference>
<keyword evidence="5 6" id="KW-0472">Membrane</keyword>
<feature type="transmembrane region" description="Helical" evidence="6">
    <location>
        <begin position="212"/>
        <end position="233"/>
    </location>
</feature>
<dbReference type="InterPro" id="IPR003841">
    <property type="entry name" value="Na/Pi_transpt"/>
</dbReference>
<reference evidence="7 8" key="1">
    <citation type="submission" date="2020-07" db="EMBL/GenBank/DDBJ databases">
        <authorList>
            <person name="Feng X."/>
        </authorList>
    </citation>
    <scope>NUCLEOTIDE SEQUENCE [LARGE SCALE GENOMIC DNA]</scope>
    <source>
        <strain evidence="7 8">JCM31066</strain>
    </source>
</reference>
<evidence type="ECO:0000256" key="1">
    <source>
        <dbReference type="ARBA" id="ARBA00004651"/>
    </source>
</evidence>
<gene>
    <name evidence="7" type="ORF">H5P28_13620</name>
</gene>
<feature type="transmembrane region" description="Helical" evidence="6">
    <location>
        <begin position="132"/>
        <end position="153"/>
    </location>
</feature>
<feature type="transmembrane region" description="Helical" evidence="6">
    <location>
        <begin position="64"/>
        <end position="91"/>
    </location>
</feature>
<evidence type="ECO:0000256" key="4">
    <source>
        <dbReference type="ARBA" id="ARBA00022989"/>
    </source>
</evidence>
<feature type="transmembrane region" description="Helical" evidence="6">
    <location>
        <begin position="97"/>
        <end position="120"/>
    </location>
</feature>
<dbReference type="GO" id="GO:0005886">
    <property type="term" value="C:plasma membrane"/>
    <property type="evidence" value="ECO:0007669"/>
    <property type="project" value="UniProtKB-SubCell"/>
</dbReference>
<organism evidence="7 8">
    <name type="scientific">Ruficoccus amylovorans</name>
    <dbReference type="NCBI Taxonomy" id="1804625"/>
    <lineage>
        <taxon>Bacteria</taxon>
        <taxon>Pseudomonadati</taxon>
        <taxon>Verrucomicrobiota</taxon>
        <taxon>Opitutia</taxon>
        <taxon>Puniceicoccales</taxon>
        <taxon>Cerasicoccaceae</taxon>
        <taxon>Ruficoccus</taxon>
    </lineage>
</organism>
<evidence type="ECO:0000256" key="2">
    <source>
        <dbReference type="ARBA" id="ARBA00022475"/>
    </source>
</evidence>
<dbReference type="PANTHER" id="PTHR10010">
    <property type="entry name" value="SOLUTE CARRIER FAMILY 34 SODIUM PHOSPHATE , MEMBER 2-RELATED"/>
    <property type="match status" value="1"/>
</dbReference>